<protein>
    <submittedName>
        <fullName evidence="1">Uncharacterized protein</fullName>
    </submittedName>
</protein>
<accession>A0A0F9U075</accession>
<dbReference type="AlphaFoldDB" id="A0A0F9U075"/>
<name>A0A0F9U075_9ZZZZ</name>
<evidence type="ECO:0000313" key="1">
    <source>
        <dbReference type="EMBL" id="KKN80692.1"/>
    </source>
</evidence>
<sequence>MTVRVFIERCLAPLAAAVVILLAANAFVSWRTLAVVENDVAHLTASIERIEAKVDRLLWQGGPKQ</sequence>
<comment type="caution">
    <text evidence="1">The sequence shown here is derived from an EMBL/GenBank/DDBJ whole genome shotgun (WGS) entry which is preliminary data.</text>
</comment>
<proteinExistence type="predicted"/>
<reference evidence="1" key="1">
    <citation type="journal article" date="2015" name="Nature">
        <title>Complex archaea that bridge the gap between prokaryotes and eukaryotes.</title>
        <authorList>
            <person name="Spang A."/>
            <person name="Saw J.H."/>
            <person name="Jorgensen S.L."/>
            <person name="Zaremba-Niedzwiedzka K."/>
            <person name="Martijn J."/>
            <person name="Lind A.E."/>
            <person name="van Eijk R."/>
            <person name="Schleper C."/>
            <person name="Guy L."/>
            <person name="Ettema T.J."/>
        </authorList>
    </citation>
    <scope>NUCLEOTIDE SEQUENCE</scope>
</reference>
<organism evidence="1">
    <name type="scientific">marine sediment metagenome</name>
    <dbReference type="NCBI Taxonomy" id="412755"/>
    <lineage>
        <taxon>unclassified sequences</taxon>
        <taxon>metagenomes</taxon>
        <taxon>ecological metagenomes</taxon>
    </lineage>
</organism>
<gene>
    <name evidence="1" type="ORF">LCGC14_0327840</name>
</gene>
<dbReference type="EMBL" id="LAZR01000227">
    <property type="protein sequence ID" value="KKN80692.1"/>
    <property type="molecule type" value="Genomic_DNA"/>
</dbReference>